<dbReference type="AlphaFoldDB" id="A0AAJ5C1Q2"/>
<reference evidence="4 5" key="1">
    <citation type="submission" date="2017-06" db="EMBL/GenBank/DDBJ databases">
        <authorList>
            <consortium name="Pathogen Informatics"/>
        </authorList>
    </citation>
    <scope>NUCLEOTIDE SEQUENCE [LARGE SCALE GENOMIC DNA]</scope>
    <source>
        <strain evidence="4 5">NCTC12149</strain>
    </source>
</reference>
<dbReference type="PANTHER" id="PTHR45566:SF1">
    <property type="entry name" value="HTH-TYPE TRANSCRIPTIONAL REGULATOR YHJB-RELATED"/>
    <property type="match status" value="1"/>
</dbReference>
<evidence type="ECO:0000313" key="5">
    <source>
        <dbReference type="Proteomes" id="UP000215355"/>
    </source>
</evidence>
<dbReference type="SMART" id="SM00448">
    <property type="entry name" value="REC"/>
    <property type="match status" value="1"/>
</dbReference>
<dbReference type="InterPro" id="IPR016032">
    <property type="entry name" value="Sig_transdc_resp-reg_C-effctor"/>
</dbReference>
<evidence type="ECO:0000259" key="3">
    <source>
        <dbReference type="PROSITE" id="PS50110"/>
    </source>
</evidence>
<gene>
    <name evidence="4" type="primary">vraR</name>
    <name evidence="4" type="ORF">SAMEA4412673_03426</name>
</gene>
<dbReference type="SUPFAM" id="SSF46894">
    <property type="entry name" value="C-terminal effector domain of the bipartite response regulators"/>
    <property type="match status" value="1"/>
</dbReference>
<dbReference type="Pfam" id="PF00072">
    <property type="entry name" value="Response_reg"/>
    <property type="match status" value="1"/>
</dbReference>
<dbReference type="InterPro" id="IPR001789">
    <property type="entry name" value="Sig_transdc_resp-reg_receiver"/>
</dbReference>
<keyword evidence="2" id="KW-0597">Phosphoprotein</keyword>
<dbReference type="PROSITE" id="PS50110">
    <property type="entry name" value="RESPONSE_REGULATORY"/>
    <property type="match status" value="1"/>
</dbReference>
<evidence type="ECO:0000313" key="4">
    <source>
        <dbReference type="EMBL" id="SNV58530.1"/>
    </source>
</evidence>
<dbReference type="EMBL" id="LT906468">
    <property type="protein sequence ID" value="SNV58530.1"/>
    <property type="molecule type" value="Genomic_DNA"/>
</dbReference>
<dbReference type="Proteomes" id="UP000215355">
    <property type="component" value="Chromosome 1"/>
</dbReference>
<dbReference type="PANTHER" id="PTHR45566">
    <property type="entry name" value="HTH-TYPE TRANSCRIPTIONAL REGULATOR YHJB-RELATED"/>
    <property type="match status" value="1"/>
</dbReference>
<dbReference type="GO" id="GO:0003677">
    <property type="term" value="F:DNA binding"/>
    <property type="evidence" value="ECO:0007669"/>
    <property type="project" value="UniProtKB-KW"/>
</dbReference>
<accession>A0AAJ5C1Q2</accession>
<evidence type="ECO:0000256" key="1">
    <source>
        <dbReference type="ARBA" id="ARBA00023125"/>
    </source>
</evidence>
<protein>
    <submittedName>
        <fullName evidence="4">Response regulator protein vraR</fullName>
    </submittedName>
</protein>
<sequence length="218" mass="24383">MPKDQFSGFKLINMQSIKLGIIDDSVFCRTLTKFQLMNINAVHFDFVIEAESIMDFQTKAANSEIPDVILLDIMMPDIDGISGIPIIKALYPNVHILMLSDVDNPAIVRKSLLAGANAFVKKGTKSVDMMNIIIDVINGSSYVSPEITKSLFFGIQQPPQSRRKLSKRELTIVHRLLEGFSLNNIAKHFEITVDKLWQLIQVILKKLNIVSSVQVPSA</sequence>
<dbReference type="GO" id="GO:0006355">
    <property type="term" value="P:regulation of DNA-templated transcription"/>
    <property type="evidence" value="ECO:0007669"/>
    <property type="project" value="InterPro"/>
</dbReference>
<dbReference type="KEGG" id="smiz:4412673_03426"/>
<dbReference type="InterPro" id="IPR058245">
    <property type="entry name" value="NreC/VraR/RcsB-like_REC"/>
</dbReference>
<dbReference type="SUPFAM" id="SSF52172">
    <property type="entry name" value="CheY-like"/>
    <property type="match status" value="1"/>
</dbReference>
<dbReference type="GO" id="GO:0000160">
    <property type="term" value="P:phosphorelay signal transduction system"/>
    <property type="evidence" value="ECO:0007669"/>
    <property type="project" value="InterPro"/>
</dbReference>
<dbReference type="InterPro" id="IPR011006">
    <property type="entry name" value="CheY-like_superfamily"/>
</dbReference>
<feature type="modified residue" description="4-aspartylphosphate" evidence="2">
    <location>
        <position position="72"/>
    </location>
</feature>
<dbReference type="Gene3D" id="3.40.50.2300">
    <property type="match status" value="1"/>
</dbReference>
<feature type="domain" description="Response regulatory" evidence="3">
    <location>
        <begin position="18"/>
        <end position="137"/>
    </location>
</feature>
<name>A0AAJ5C1Q2_9SPHI</name>
<dbReference type="CDD" id="cd17535">
    <property type="entry name" value="REC_NarL-like"/>
    <property type="match status" value="1"/>
</dbReference>
<evidence type="ECO:0000256" key="2">
    <source>
        <dbReference type="PROSITE-ProRule" id="PRU00169"/>
    </source>
</evidence>
<dbReference type="InterPro" id="IPR051015">
    <property type="entry name" value="EvgA-like"/>
</dbReference>
<organism evidence="4 5">
    <name type="scientific">Sphingobacterium mizutaii</name>
    <dbReference type="NCBI Taxonomy" id="1010"/>
    <lineage>
        <taxon>Bacteria</taxon>
        <taxon>Pseudomonadati</taxon>
        <taxon>Bacteroidota</taxon>
        <taxon>Sphingobacteriia</taxon>
        <taxon>Sphingobacteriales</taxon>
        <taxon>Sphingobacteriaceae</taxon>
        <taxon>Sphingobacterium</taxon>
    </lineage>
</organism>
<proteinExistence type="predicted"/>
<keyword evidence="1" id="KW-0238">DNA-binding</keyword>